<dbReference type="AlphaFoldDB" id="A0AA39P2L7"/>
<dbReference type="GO" id="GO:0008171">
    <property type="term" value="F:O-methyltransferase activity"/>
    <property type="evidence" value="ECO:0007669"/>
    <property type="project" value="InterPro"/>
</dbReference>
<dbReference type="InterPro" id="IPR001077">
    <property type="entry name" value="COMT_C"/>
</dbReference>
<proteinExistence type="predicted"/>
<dbReference type="PANTHER" id="PTHR43712:SF2">
    <property type="entry name" value="O-METHYLTRANSFERASE CICE"/>
    <property type="match status" value="1"/>
</dbReference>
<name>A0AA39P2L7_9AGAR</name>
<protein>
    <submittedName>
        <fullName evidence="5">S-adenosyl-L-methionine-dependent methyltransferase</fullName>
    </submittedName>
</protein>
<organism evidence="5 6">
    <name type="scientific">Armillaria novae-zelandiae</name>
    <dbReference type="NCBI Taxonomy" id="153914"/>
    <lineage>
        <taxon>Eukaryota</taxon>
        <taxon>Fungi</taxon>
        <taxon>Dikarya</taxon>
        <taxon>Basidiomycota</taxon>
        <taxon>Agaricomycotina</taxon>
        <taxon>Agaricomycetes</taxon>
        <taxon>Agaricomycetidae</taxon>
        <taxon>Agaricales</taxon>
        <taxon>Marasmiineae</taxon>
        <taxon>Physalacriaceae</taxon>
        <taxon>Armillaria</taxon>
    </lineage>
</organism>
<dbReference type="InterPro" id="IPR029063">
    <property type="entry name" value="SAM-dependent_MTases_sf"/>
</dbReference>
<evidence type="ECO:0000259" key="4">
    <source>
        <dbReference type="Pfam" id="PF00891"/>
    </source>
</evidence>
<dbReference type="PROSITE" id="PS51683">
    <property type="entry name" value="SAM_OMT_II"/>
    <property type="match status" value="1"/>
</dbReference>
<reference evidence="5" key="1">
    <citation type="submission" date="2023-06" db="EMBL/GenBank/DDBJ databases">
        <authorList>
            <consortium name="Lawrence Berkeley National Laboratory"/>
            <person name="Ahrendt S."/>
            <person name="Sahu N."/>
            <person name="Indic B."/>
            <person name="Wong-Bajracharya J."/>
            <person name="Merenyi Z."/>
            <person name="Ke H.-M."/>
            <person name="Monk M."/>
            <person name="Kocsube S."/>
            <person name="Drula E."/>
            <person name="Lipzen A."/>
            <person name="Balint B."/>
            <person name="Henrissat B."/>
            <person name="Andreopoulos B."/>
            <person name="Martin F.M."/>
            <person name="Harder C.B."/>
            <person name="Rigling D."/>
            <person name="Ford K.L."/>
            <person name="Foster G.D."/>
            <person name="Pangilinan J."/>
            <person name="Papanicolaou A."/>
            <person name="Barry K."/>
            <person name="LaButti K."/>
            <person name="Viragh M."/>
            <person name="Koriabine M."/>
            <person name="Yan M."/>
            <person name="Riley R."/>
            <person name="Champramary S."/>
            <person name="Plett K.L."/>
            <person name="Tsai I.J."/>
            <person name="Slot J."/>
            <person name="Sipos G."/>
            <person name="Plett J."/>
            <person name="Nagy L.G."/>
            <person name="Grigoriev I.V."/>
        </authorList>
    </citation>
    <scope>NUCLEOTIDE SEQUENCE</scope>
    <source>
        <strain evidence="5">ICMP 16352</strain>
    </source>
</reference>
<evidence type="ECO:0000313" key="6">
    <source>
        <dbReference type="Proteomes" id="UP001175227"/>
    </source>
</evidence>
<dbReference type="EMBL" id="JAUEPR010000020">
    <property type="protein sequence ID" value="KAK0476364.1"/>
    <property type="molecule type" value="Genomic_DNA"/>
</dbReference>
<comment type="caution">
    <text evidence="5">The sequence shown here is derived from an EMBL/GenBank/DDBJ whole genome shotgun (WGS) entry which is preliminary data.</text>
</comment>
<keyword evidence="3" id="KW-0949">S-adenosyl-L-methionine</keyword>
<dbReference type="Proteomes" id="UP001175227">
    <property type="component" value="Unassembled WGS sequence"/>
</dbReference>
<evidence type="ECO:0000256" key="3">
    <source>
        <dbReference type="ARBA" id="ARBA00022691"/>
    </source>
</evidence>
<evidence type="ECO:0000313" key="5">
    <source>
        <dbReference type="EMBL" id="KAK0476364.1"/>
    </source>
</evidence>
<gene>
    <name evidence="5" type="ORF">IW261DRAFT_419919</name>
</gene>
<evidence type="ECO:0000256" key="2">
    <source>
        <dbReference type="ARBA" id="ARBA00022679"/>
    </source>
</evidence>
<dbReference type="InterPro" id="IPR016461">
    <property type="entry name" value="COMT-like"/>
</dbReference>
<feature type="domain" description="O-methyltransferase C-terminal" evidence="4">
    <location>
        <begin position="12"/>
        <end position="129"/>
    </location>
</feature>
<dbReference type="PANTHER" id="PTHR43712">
    <property type="entry name" value="PUTATIVE (AFU_ORTHOLOGUE AFUA_4G14580)-RELATED"/>
    <property type="match status" value="1"/>
</dbReference>
<dbReference type="Pfam" id="PF00891">
    <property type="entry name" value="Methyltransf_2"/>
    <property type="match status" value="1"/>
</dbReference>
<accession>A0AA39P2L7</accession>
<sequence length="206" mass="23063">MPSPGASLRKGATVCDVGGEIGVVSMRLAEAHPNLHIVLQDVPAQIEMAKNEIWPKSCPAAIKDRRVEFKAIDFFLESPVQGCDVYFLKNILHNWPDNECKTILKGISNAMSTNSHLIIFDYILQHANRDGDIPQWPGMKPAPEPLLPNYGAGRMIQYNIDVDMMSVTNSQERSLDHFVALGKETGLRFVRVWDAREASIIEFCLE</sequence>
<dbReference type="GO" id="GO:0032259">
    <property type="term" value="P:methylation"/>
    <property type="evidence" value="ECO:0007669"/>
    <property type="project" value="UniProtKB-KW"/>
</dbReference>
<evidence type="ECO:0000256" key="1">
    <source>
        <dbReference type="ARBA" id="ARBA00022603"/>
    </source>
</evidence>
<dbReference type="Gene3D" id="3.40.50.150">
    <property type="entry name" value="Vaccinia Virus protein VP39"/>
    <property type="match status" value="1"/>
</dbReference>
<keyword evidence="6" id="KW-1185">Reference proteome</keyword>
<keyword evidence="1 5" id="KW-0489">Methyltransferase</keyword>
<dbReference type="SUPFAM" id="SSF53335">
    <property type="entry name" value="S-adenosyl-L-methionine-dependent methyltransferases"/>
    <property type="match status" value="1"/>
</dbReference>
<keyword evidence="2" id="KW-0808">Transferase</keyword>